<comment type="caution">
    <text evidence="2">The sequence shown here is derived from an EMBL/GenBank/DDBJ whole genome shotgun (WGS) entry which is preliminary data.</text>
</comment>
<sequence length="345" mass="39963">MGGARYIIDYSDIDSGGAGLIISRGIQVLDSGVRRNGTVAWALTKIENEQVGFVSIYGPHPQEEKRTFFSWLAEFHSDGRWCFLGDWNMVLTPADSAGHTAVLKGLSREYWEHLDQTWDMTDVYHKAQKKEGPRFTRQVYRGGRLDQARLAGCTLTKEEDGSHRKSKKKRSSNIKFDVESFQDPRRKPIIVEAWNTGWELSPDPITAWDLAWGRVREVFRGFREEDMEQISNLKQKQQDLEAIRQLLAQGGSIDDIEDYTKLEREVKEAELLEARIIRRRSRAKWAKKGDVCSKYFFNTMKEKHTREAITGLRKDNGETVEDEEEMAEMIYDFYTELYTQPTITT</sequence>
<evidence type="ECO:0008006" key="4">
    <source>
        <dbReference type="Google" id="ProtNLM"/>
    </source>
</evidence>
<dbReference type="InterPro" id="IPR036691">
    <property type="entry name" value="Endo/exonu/phosph_ase_sf"/>
</dbReference>
<dbReference type="EMBL" id="JBJQOH010000002">
    <property type="protein sequence ID" value="KAL3695872.1"/>
    <property type="molecule type" value="Genomic_DNA"/>
</dbReference>
<organism evidence="2 3">
    <name type="scientific">Riccia sorocarpa</name>
    <dbReference type="NCBI Taxonomy" id="122646"/>
    <lineage>
        <taxon>Eukaryota</taxon>
        <taxon>Viridiplantae</taxon>
        <taxon>Streptophyta</taxon>
        <taxon>Embryophyta</taxon>
        <taxon>Marchantiophyta</taxon>
        <taxon>Marchantiopsida</taxon>
        <taxon>Marchantiidae</taxon>
        <taxon>Marchantiales</taxon>
        <taxon>Ricciaceae</taxon>
        <taxon>Riccia</taxon>
    </lineage>
</organism>
<proteinExistence type="predicted"/>
<evidence type="ECO:0000313" key="3">
    <source>
        <dbReference type="Proteomes" id="UP001633002"/>
    </source>
</evidence>
<evidence type="ECO:0000313" key="2">
    <source>
        <dbReference type="EMBL" id="KAL3695872.1"/>
    </source>
</evidence>
<reference evidence="2 3" key="1">
    <citation type="submission" date="2024-09" db="EMBL/GenBank/DDBJ databases">
        <title>Chromosome-scale assembly of Riccia sorocarpa.</title>
        <authorList>
            <person name="Paukszto L."/>
        </authorList>
    </citation>
    <scope>NUCLEOTIDE SEQUENCE [LARGE SCALE GENOMIC DNA]</scope>
    <source>
        <strain evidence="2">LP-2024</strain>
        <tissue evidence="2">Aerial parts of the thallus</tissue>
    </source>
</reference>
<dbReference type="AlphaFoldDB" id="A0ABD3HZB1"/>
<dbReference type="Proteomes" id="UP001633002">
    <property type="component" value="Unassembled WGS sequence"/>
</dbReference>
<evidence type="ECO:0000256" key="1">
    <source>
        <dbReference type="SAM" id="Coils"/>
    </source>
</evidence>
<feature type="coiled-coil region" evidence="1">
    <location>
        <begin position="223"/>
        <end position="279"/>
    </location>
</feature>
<accession>A0ABD3HZB1</accession>
<dbReference type="Gene3D" id="3.60.10.10">
    <property type="entry name" value="Endonuclease/exonuclease/phosphatase"/>
    <property type="match status" value="1"/>
</dbReference>
<protein>
    <recommendedName>
        <fullName evidence="4">Endonuclease/exonuclease/phosphatase domain-containing protein</fullName>
    </recommendedName>
</protein>
<gene>
    <name evidence="2" type="ORF">R1sor_009948</name>
</gene>
<keyword evidence="1" id="KW-0175">Coiled coil</keyword>
<keyword evidence="3" id="KW-1185">Reference proteome</keyword>
<name>A0ABD3HZB1_9MARC</name>
<dbReference type="SUPFAM" id="SSF56219">
    <property type="entry name" value="DNase I-like"/>
    <property type="match status" value="1"/>
</dbReference>